<sequence length="308" mass="33910">MDSTPPRDPHPLALELQSLRASVARFQDEAHTASLKLQHHALASARTHERAGVLERENEVLRGEVRVLRAYPLASSSLAPSLAPSSLSLLGTSTSPSGSTNTDTQIQELTLSLRRLSHKLSLTESTVLSLHTTLATTQSSLLRASTSTQAAYALGAKIRGREEDALGRVRELEEEKRALEGRLGREEGVVRAYAEMVRGMEGRGRGSFVLGKEEEEEEGKRKTDDLTTSLQEQKTALEEKNVEFREKEEALHRKLSEVQAELEVCRSELEAERKAGVGVQSELGRARAEVDRMQAEDGSAAKMVARYM</sequence>
<feature type="coiled-coil region" evidence="1">
    <location>
        <begin position="227"/>
        <end position="275"/>
    </location>
</feature>
<evidence type="ECO:0000256" key="2">
    <source>
        <dbReference type="SAM" id="MobiDB-lite"/>
    </source>
</evidence>
<organism evidence="3 4">
    <name type="scientific">Galerina marginata (strain CBS 339.88)</name>
    <dbReference type="NCBI Taxonomy" id="685588"/>
    <lineage>
        <taxon>Eukaryota</taxon>
        <taxon>Fungi</taxon>
        <taxon>Dikarya</taxon>
        <taxon>Basidiomycota</taxon>
        <taxon>Agaricomycotina</taxon>
        <taxon>Agaricomycetes</taxon>
        <taxon>Agaricomycetidae</taxon>
        <taxon>Agaricales</taxon>
        <taxon>Agaricineae</taxon>
        <taxon>Strophariaceae</taxon>
        <taxon>Galerina</taxon>
    </lineage>
</organism>
<keyword evidence="1" id="KW-0175">Coiled coil</keyword>
<feature type="region of interest" description="Disordered" evidence="2">
    <location>
        <begin position="78"/>
        <end position="103"/>
    </location>
</feature>
<proteinExistence type="predicted"/>
<feature type="non-terminal residue" evidence="3">
    <location>
        <position position="308"/>
    </location>
</feature>
<keyword evidence="4" id="KW-1185">Reference proteome</keyword>
<evidence type="ECO:0000313" key="3">
    <source>
        <dbReference type="EMBL" id="KDR69196.1"/>
    </source>
</evidence>
<protein>
    <submittedName>
        <fullName evidence="3">Uncharacterized protein</fullName>
    </submittedName>
</protein>
<dbReference type="AlphaFoldDB" id="A0A067SE60"/>
<reference evidence="4" key="1">
    <citation type="journal article" date="2014" name="Proc. Natl. Acad. Sci. U.S.A.">
        <title>Extensive sampling of basidiomycete genomes demonstrates inadequacy of the white-rot/brown-rot paradigm for wood decay fungi.</title>
        <authorList>
            <person name="Riley R."/>
            <person name="Salamov A.A."/>
            <person name="Brown D.W."/>
            <person name="Nagy L.G."/>
            <person name="Floudas D."/>
            <person name="Held B.W."/>
            <person name="Levasseur A."/>
            <person name="Lombard V."/>
            <person name="Morin E."/>
            <person name="Otillar R."/>
            <person name="Lindquist E.A."/>
            <person name="Sun H."/>
            <person name="LaButti K.M."/>
            <person name="Schmutz J."/>
            <person name="Jabbour D."/>
            <person name="Luo H."/>
            <person name="Baker S.E."/>
            <person name="Pisabarro A.G."/>
            <person name="Walton J.D."/>
            <person name="Blanchette R.A."/>
            <person name="Henrissat B."/>
            <person name="Martin F."/>
            <person name="Cullen D."/>
            <person name="Hibbett D.S."/>
            <person name="Grigoriev I.V."/>
        </authorList>
    </citation>
    <scope>NUCLEOTIDE SEQUENCE [LARGE SCALE GENOMIC DNA]</scope>
    <source>
        <strain evidence="4">CBS 339.88</strain>
    </source>
</reference>
<feature type="coiled-coil region" evidence="1">
    <location>
        <begin position="162"/>
        <end position="189"/>
    </location>
</feature>
<dbReference type="Proteomes" id="UP000027222">
    <property type="component" value="Unassembled WGS sequence"/>
</dbReference>
<dbReference type="EMBL" id="KL142403">
    <property type="protein sequence ID" value="KDR69196.1"/>
    <property type="molecule type" value="Genomic_DNA"/>
</dbReference>
<dbReference type="STRING" id="685588.A0A067SE60"/>
<dbReference type="OrthoDB" id="2592022at2759"/>
<evidence type="ECO:0000256" key="1">
    <source>
        <dbReference type="SAM" id="Coils"/>
    </source>
</evidence>
<feature type="compositionally biased region" description="Low complexity" evidence="2">
    <location>
        <begin position="78"/>
        <end position="100"/>
    </location>
</feature>
<name>A0A067SE60_GALM3</name>
<evidence type="ECO:0000313" key="4">
    <source>
        <dbReference type="Proteomes" id="UP000027222"/>
    </source>
</evidence>
<gene>
    <name evidence="3" type="ORF">GALMADRAFT_128644</name>
</gene>
<dbReference type="HOGENOM" id="CLU_904776_0_0_1"/>
<accession>A0A067SE60</accession>